<dbReference type="AlphaFoldDB" id="A0A8H7ENS5"/>
<feature type="transmembrane region" description="Helical" evidence="7">
    <location>
        <begin position="277"/>
        <end position="302"/>
    </location>
</feature>
<keyword evidence="9" id="KW-1185">Reference proteome</keyword>
<comment type="caution">
    <text evidence="8">The sequence shown here is derived from an EMBL/GenBank/DDBJ whole genome shotgun (WGS) entry which is preliminary data.</text>
</comment>
<feature type="transmembrane region" description="Helical" evidence="7">
    <location>
        <begin position="322"/>
        <end position="339"/>
    </location>
</feature>
<comment type="subcellular location">
    <subcellularLocation>
        <location evidence="1">Cell membrane</location>
        <topology evidence="1">Multi-pass membrane protein</topology>
    </subcellularLocation>
</comment>
<evidence type="ECO:0000313" key="8">
    <source>
        <dbReference type="EMBL" id="KAF7724999.1"/>
    </source>
</evidence>
<dbReference type="PANTHER" id="PTHR30003">
    <property type="entry name" value="L-LACTATE PERMEASE"/>
    <property type="match status" value="1"/>
</dbReference>
<feature type="transmembrane region" description="Helical" evidence="7">
    <location>
        <begin position="113"/>
        <end position="134"/>
    </location>
</feature>
<dbReference type="PANTHER" id="PTHR30003:SF0">
    <property type="entry name" value="GLYCOLATE PERMEASE GLCA-RELATED"/>
    <property type="match status" value="1"/>
</dbReference>
<evidence type="ECO:0000256" key="3">
    <source>
        <dbReference type="ARBA" id="ARBA00022475"/>
    </source>
</evidence>
<dbReference type="OrthoDB" id="2266445at2759"/>
<dbReference type="GO" id="GO:0015295">
    <property type="term" value="F:solute:proton symporter activity"/>
    <property type="evidence" value="ECO:0007669"/>
    <property type="project" value="TreeGrafter"/>
</dbReference>
<feature type="transmembrane region" description="Helical" evidence="7">
    <location>
        <begin position="141"/>
        <end position="158"/>
    </location>
</feature>
<gene>
    <name evidence="8" type="ORF">EC973_000492</name>
</gene>
<keyword evidence="6 7" id="KW-0472">Membrane</keyword>
<evidence type="ECO:0000256" key="4">
    <source>
        <dbReference type="ARBA" id="ARBA00022692"/>
    </source>
</evidence>
<evidence type="ECO:0000256" key="1">
    <source>
        <dbReference type="ARBA" id="ARBA00004651"/>
    </source>
</evidence>
<accession>A0A8H7ENS5</accession>
<evidence type="ECO:0000256" key="6">
    <source>
        <dbReference type="ARBA" id="ARBA00023136"/>
    </source>
</evidence>
<feature type="transmembrane region" description="Helical" evidence="7">
    <location>
        <begin position="396"/>
        <end position="417"/>
    </location>
</feature>
<evidence type="ECO:0000256" key="5">
    <source>
        <dbReference type="ARBA" id="ARBA00022989"/>
    </source>
</evidence>
<reference evidence="8" key="1">
    <citation type="submission" date="2020-01" db="EMBL/GenBank/DDBJ databases">
        <title>Genome Sequencing of Three Apophysomyces-Like Fungal Strains Confirms a Novel Fungal Genus in the Mucoromycota with divergent Burkholderia-like Endosymbiotic Bacteria.</title>
        <authorList>
            <person name="Stajich J.E."/>
            <person name="Macias A.M."/>
            <person name="Carter-House D."/>
            <person name="Lovett B."/>
            <person name="Kasson L.R."/>
            <person name="Berry K."/>
            <person name="Grigoriev I."/>
            <person name="Chang Y."/>
            <person name="Spatafora J."/>
            <person name="Kasson M.T."/>
        </authorList>
    </citation>
    <scope>NUCLEOTIDE SEQUENCE</scope>
    <source>
        <strain evidence="8">NRRL A-21654</strain>
    </source>
</reference>
<keyword evidence="5 7" id="KW-1133">Transmembrane helix</keyword>
<feature type="transmembrane region" description="Helical" evidence="7">
    <location>
        <begin position="56"/>
        <end position="77"/>
    </location>
</feature>
<dbReference type="Proteomes" id="UP000605846">
    <property type="component" value="Unassembled WGS sequence"/>
</dbReference>
<evidence type="ECO:0000313" key="9">
    <source>
        <dbReference type="Proteomes" id="UP000605846"/>
    </source>
</evidence>
<feature type="transmembrane region" description="Helical" evidence="7">
    <location>
        <begin position="228"/>
        <end position="247"/>
    </location>
</feature>
<keyword evidence="2" id="KW-0813">Transport</keyword>
<feature type="transmembrane region" description="Helical" evidence="7">
    <location>
        <begin position="89"/>
        <end position="107"/>
    </location>
</feature>
<sequence length="425" mass="46803">MPSSGLFWKASLDLERQVQYAPHSWCHWVLYLTHEVHRFDPVDALTYTLIFDTTPVAFGALGIPVTTLAALTGLPVMSLSAMMGRQLPLISLFLPLYALLFYAGPRAGVLECWPAALVAGLSFAVVQAIFANLVGPELPDLIAGLVSLLSIIIFVQYWKPPYRAEYEANIGVKRKTDEETTDSYPSAAHSTTCAKIEVSENEEQYPSTTERKKEEQLVLAKPTWLETAIAWSPWVIIVVVVIIWTFAKVSNVGQVHVFWPHLHQEVWLTLYGKKYDAVWVFQPLATGTAILVSSIPFAAIVLLYGAKPNVFYFALCDTAKQLFFPILTVSFIMAFAYLYNYSVVAAREIGLSAVLMAATNSTGAITSKMISPQNLTTGVSTINLQGQEGRILRKTILHSILMVCIIGAMATVQQYAIPGIIPPGN</sequence>
<protein>
    <submittedName>
        <fullName evidence="8">Uncharacterized protein</fullName>
    </submittedName>
</protein>
<keyword evidence="4 7" id="KW-0812">Transmembrane</keyword>
<proteinExistence type="predicted"/>
<organism evidence="8 9">
    <name type="scientific">Apophysomyces ossiformis</name>
    <dbReference type="NCBI Taxonomy" id="679940"/>
    <lineage>
        <taxon>Eukaryota</taxon>
        <taxon>Fungi</taxon>
        <taxon>Fungi incertae sedis</taxon>
        <taxon>Mucoromycota</taxon>
        <taxon>Mucoromycotina</taxon>
        <taxon>Mucoromycetes</taxon>
        <taxon>Mucorales</taxon>
        <taxon>Mucorineae</taxon>
        <taxon>Mucoraceae</taxon>
        <taxon>Apophysomyces</taxon>
    </lineage>
</organism>
<dbReference type="EMBL" id="JABAYA010000106">
    <property type="protein sequence ID" value="KAF7724999.1"/>
    <property type="molecule type" value="Genomic_DNA"/>
</dbReference>
<dbReference type="GO" id="GO:0005886">
    <property type="term" value="C:plasma membrane"/>
    <property type="evidence" value="ECO:0007669"/>
    <property type="project" value="UniProtKB-SubCell"/>
</dbReference>
<evidence type="ECO:0000256" key="7">
    <source>
        <dbReference type="SAM" id="Phobius"/>
    </source>
</evidence>
<dbReference type="Pfam" id="PF02652">
    <property type="entry name" value="Lactate_perm"/>
    <property type="match status" value="2"/>
</dbReference>
<evidence type="ECO:0000256" key="2">
    <source>
        <dbReference type="ARBA" id="ARBA00022448"/>
    </source>
</evidence>
<dbReference type="GO" id="GO:0015129">
    <property type="term" value="F:lactate transmembrane transporter activity"/>
    <property type="evidence" value="ECO:0007669"/>
    <property type="project" value="InterPro"/>
</dbReference>
<keyword evidence="3" id="KW-1003">Cell membrane</keyword>
<dbReference type="InterPro" id="IPR003804">
    <property type="entry name" value="Lactate_perm"/>
</dbReference>
<name>A0A8H7ENS5_9FUNG</name>